<feature type="domain" description="WYL" evidence="1">
    <location>
        <begin position="154"/>
        <end position="218"/>
    </location>
</feature>
<dbReference type="Pfam" id="PF19187">
    <property type="entry name" value="HTH_PafC"/>
    <property type="match status" value="1"/>
</dbReference>
<dbReference type="InterPro" id="IPR028349">
    <property type="entry name" value="PafC-like"/>
</dbReference>
<evidence type="ECO:0000259" key="1">
    <source>
        <dbReference type="Pfam" id="PF13280"/>
    </source>
</evidence>
<dbReference type="InterPro" id="IPR026881">
    <property type="entry name" value="WYL_dom"/>
</dbReference>
<dbReference type="PANTHER" id="PTHR34580:SF1">
    <property type="entry name" value="PROTEIN PAFC"/>
    <property type="match status" value="1"/>
</dbReference>
<sequence length="328" mass="36238">MARPTGDSARDRLNLFLAIVPFVLLRGSVTVAEVAKQFSTTPERVADAVKTIACDGGANEARYNFDTELFNIDWDEFEENEVIILTVAEVMHVPAPFSAKQRAVFLAGLELLKAHPYYRRIPEFDGLVAKLRGPDSNAVTDAFAVEIDENNPTANSIQDAIEKGVRIRFTYTNNQGERGDRDVDPYRQDLEGGQRYLKGYCLQREDIRTFNLDSMEDLVLLDTPIEPRSIDALTLTSSLFSESEDDLLVDLVIDPEALPLIAPYLRPGVKPVETGGRKRLTLPFSHEGTAVRMISVLSGIAAIEAPATTRSAVSEFARNALTAYAQNS</sequence>
<dbReference type="Pfam" id="PF13280">
    <property type="entry name" value="WYL"/>
    <property type="match status" value="1"/>
</dbReference>
<protein>
    <submittedName>
        <fullName evidence="3">Unannotated protein</fullName>
    </submittedName>
</protein>
<proteinExistence type="predicted"/>
<name>A0A6J6F3X9_9ZZZZ</name>
<dbReference type="EMBL" id="CAEZTZ010000014">
    <property type="protein sequence ID" value="CAB4579528.1"/>
    <property type="molecule type" value="Genomic_DNA"/>
</dbReference>
<dbReference type="PROSITE" id="PS52050">
    <property type="entry name" value="WYL"/>
    <property type="match status" value="1"/>
</dbReference>
<dbReference type="EMBL" id="CAFBLF010000019">
    <property type="protein sequence ID" value="CAB4857168.1"/>
    <property type="molecule type" value="Genomic_DNA"/>
</dbReference>
<feature type="domain" description="PafC HTH" evidence="2">
    <location>
        <begin position="11"/>
        <end position="132"/>
    </location>
</feature>
<evidence type="ECO:0000259" key="2">
    <source>
        <dbReference type="Pfam" id="PF19187"/>
    </source>
</evidence>
<dbReference type="PANTHER" id="PTHR34580">
    <property type="match status" value="1"/>
</dbReference>
<evidence type="ECO:0000313" key="4">
    <source>
        <dbReference type="EMBL" id="CAB4857168.1"/>
    </source>
</evidence>
<dbReference type="InterPro" id="IPR051534">
    <property type="entry name" value="CBASS_pafABC_assoc_protein"/>
</dbReference>
<organism evidence="3">
    <name type="scientific">freshwater metagenome</name>
    <dbReference type="NCBI Taxonomy" id="449393"/>
    <lineage>
        <taxon>unclassified sequences</taxon>
        <taxon>metagenomes</taxon>
        <taxon>ecological metagenomes</taxon>
    </lineage>
</organism>
<dbReference type="AlphaFoldDB" id="A0A6J6F3X9"/>
<accession>A0A6J6F3X9</accession>
<reference evidence="3" key="1">
    <citation type="submission" date="2020-05" db="EMBL/GenBank/DDBJ databases">
        <authorList>
            <person name="Chiriac C."/>
            <person name="Salcher M."/>
            <person name="Ghai R."/>
            <person name="Kavagutti S V."/>
        </authorList>
    </citation>
    <scope>NUCLEOTIDE SEQUENCE</scope>
</reference>
<gene>
    <name evidence="3" type="ORF">UFOPK1767_00205</name>
    <name evidence="4" type="ORF">UFOPK3339_00214</name>
</gene>
<dbReference type="InterPro" id="IPR043839">
    <property type="entry name" value="PafC_HTH"/>
</dbReference>
<evidence type="ECO:0000313" key="3">
    <source>
        <dbReference type="EMBL" id="CAB4579528.1"/>
    </source>
</evidence>
<dbReference type="PIRSF" id="PIRSF016838">
    <property type="entry name" value="PafC"/>
    <property type="match status" value="1"/>
</dbReference>